<evidence type="ECO:0000256" key="5">
    <source>
        <dbReference type="RuleBase" id="RU362076"/>
    </source>
</evidence>
<dbReference type="InterPro" id="IPR000172">
    <property type="entry name" value="GMC_OxRdtase_N"/>
</dbReference>
<reference evidence="8" key="1">
    <citation type="journal article" date="2019" name="Int. J. Syst. Evol. Microbiol.">
        <title>The Global Catalogue of Microorganisms (GCM) 10K type strain sequencing project: providing services to taxonomists for standard genome sequencing and annotation.</title>
        <authorList>
            <consortium name="The Broad Institute Genomics Platform"/>
            <consortium name="The Broad Institute Genome Sequencing Center for Infectious Disease"/>
            <person name="Wu L."/>
            <person name="Ma J."/>
        </authorList>
    </citation>
    <scope>NUCLEOTIDE SEQUENCE [LARGE SCALE GENOMIC DNA]</scope>
    <source>
        <strain evidence="8">CCUG 60525</strain>
    </source>
</reference>
<gene>
    <name evidence="7" type="ORF">ACFQ1C_04100</name>
</gene>
<organism evidence="7 8">
    <name type="scientific">Oceanisphaera ostreae</name>
    <dbReference type="NCBI Taxonomy" id="914151"/>
    <lineage>
        <taxon>Bacteria</taxon>
        <taxon>Pseudomonadati</taxon>
        <taxon>Pseudomonadota</taxon>
        <taxon>Gammaproteobacteria</taxon>
        <taxon>Aeromonadales</taxon>
        <taxon>Aeromonadaceae</taxon>
        <taxon>Oceanisphaera</taxon>
    </lineage>
</organism>
<dbReference type="Gene3D" id="2.30.30.910">
    <property type="match status" value="1"/>
</dbReference>
<comment type="caution">
    <text evidence="7">The sequence shown here is derived from an EMBL/GenBank/DDBJ whole genome shotgun (WGS) entry which is preliminary data.</text>
</comment>
<evidence type="ECO:0000313" key="7">
    <source>
        <dbReference type="EMBL" id="MFD1007339.1"/>
    </source>
</evidence>
<comment type="similarity">
    <text evidence="1 5">Belongs to the FlgD family.</text>
</comment>
<evidence type="ECO:0000256" key="4">
    <source>
        <dbReference type="ARBA" id="ARBA00024746"/>
    </source>
</evidence>
<dbReference type="Pfam" id="PF13861">
    <property type="entry name" value="FLgD_tudor"/>
    <property type="match status" value="1"/>
</dbReference>
<keyword evidence="8" id="KW-1185">Reference proteome</keyword>
<dbReference type="InterPro" id="IPR025963">
    <property type="entry name" value="FLgD_Tudor"/>
</dbReference>
<evidence type="ECO:0000256" key="2">
    <source>
        <dbReference type="ARBA" id="ARBA00016013"/>
    </source>
</evidence>
<feature type="domain" description="Glucose-methanol-choline oxidoreductase N-terminal" evidence="6">
    <location>
        <begin position="202"/>
        <end position="216"/>
    </location>
</feature>
<dbReference type="InterPro" id="IPR025965">
    <property type="entry name" value="FlgD/Vpr_Ig-like"/>
</dbReference>
<evidence type="ECO:0000313" key="8">
    <source>
        <dbReference type="Proteomes" id="UP001597048"/>
    </source>
</evidence>
<protein>
    <recommendedName>
        <fullName evidence="2 5">Basal-body rod modification protein FlgD</fullName>
    </recommendedName>
</protein>
<keyword evidence="3 5" id="KW-1005">Bacterial flagellum biogenesis</keyword>
<evidence type="ECO:0000256" key="3">
    <source>
        <dbReference type="ARBA" id="ARBA00022795"/>
    </source>
</evidence>
<keyword evidence="7" id="KW-0969">Cilium</keyword>
<proteinExistence type="inferred from homology"/>
<dbReference type="PROSITE" id="PS00624">
    <property type="entry name" value="GMC_OXRED_2"/>
    <property type="match status" value="1"/>
</dbReference>
<dbReference type="Pfam" id="PF03963">
    <property type="entry name" value="FlgD"/>
    <property type="match status" value="1"/>
</dbReference>
<dbReference type="RefSeq" id="WP_379557263.1">
    <property type="nucleotide sequence ID" value="NZ_JBHTJS010000010.1"/>
</dbReference>
<evidence type="ECO:0000259" key="6">
    <source>
        <dbReference type="PROSITE" id="PS00624"/>
    </source>
</evidence>
<dbReference type="Gene3D" id="2.60.40.4070">
    <property type="match status" value="1"/>
</dbReference>
<keyword evidence="7" id="KW-0966">Cell projection</keyword>
<dbReference type="EMBL" id="JBHTJS010000010">
    <property type="protein sequence ID" value="MFD1007339.1"/>
    <property type="molecule type" value="Genomic_DNA"/>
</dbReference>
<comment type="function">
    <text evidence="4 5">Required for flagellar hook formation. May act as a scaffolding protein.</text>
</comment>
<dbReference type="Proteomes" id="UP001597048">
    <property type="component" value="Unassembled WGS sequence"/>
</dbReference>
<keyword evidence="7" id="KW-0282">Flagellum</keyword>
<accession>A0ABW3KFD9</accession>
<dbReference type="InterPro" id="IPR005648">
    <property type="entry name" value="FlgD"/>
</dbReference>
<sequence length="232" mass="24899">MQVNQDYLNGLKWTGEASPAEKAEQNNNAKLEQEDFFSLLTQQLAYQDPFKPADNAQMVSQMTSFATSEGINQMSAQLAGLNEVMTSNQALQASSLVGQDVLLPSDLAYWDQGDAVNGVIAVGEGAQNVKVRIEDESGQLVREITLDGPQRGNTPFSWDGLNEQGEPAPVGKYQFKVNALIGNERQDLNPLMFARVNSVTLGSGDSPTLVNLSGLGGIPLSQVLEIAGRKAA</sequence>
<dbReference type="Pfam" id="PF13860">
    <property type="entry name" value="FlgD_ig"/>
    <property type="match status" value="1"/>
</dbReference>
<evidence type="ECO:0000256" key="1">
    <source>
        <dbReference type="ARBA" id="ARBA00010577"/>
    </source>
</evidence>
<name>A0ABW3KFD9_9GAMM</name>